<dbReference type="InterPro" id="IPR012820">
    <property type="entry name" value="Sucrose_synthase_pln/cyn"/>
</dbReference>
<dbReference type="EMBL" id="JAATIP010000192">
    <property type="protein sequence ID" value="KAF4361487.1"/>
    <property type="molecule type" value="Genomic_DNA"/>
</dbReference>
<dbReference type="NCBIfam" id="TIGR02470">
    <property type="entry name" value="sucr_synth"/>
    <property type="match status" value="1"/>
</dbReference>
<comment type="similarity">
    <text evidence="3 12">Belongs to the glycosyltransferase 1 family. Plant sucrose synthase subfamily.</text>
</comment>
<feature type="domain" description="Sucrose synthase EPBD" evidence="19">
    <location>
        <begin position="168"/>
        <end position="255"/>
    </location>
</feature>
<dbReference type="Pfam" id="PF00441">
    <property type="entry name" value="Acyl-CoA_dh_1"/>
    <property type="match status" value="1"/>
</dbReference>
<evidence type="ECO:0000256" key="12">
    <source>
        <dbReference type="RuleBase" id="RU280817"/>
    </source>
</evidence>
<evidence type="ECO:0000256" key="3">
    <source>
        <dbReference type="ARBA" id="ARBA00005894"/>
    </source>
</evidence>
<dbReference type="Gene3D" id="3.30.200.20">
    <property type="entry name" value="Phosphorylase Kinase, domain 1"/>
    <property type="match status" value="1"/>
</dbReference>
<feature type="domain" description="Aminoglycoside phosphotransferase" evidence="16">
    <location>
        <begin position="851"/>
        <end position="1080"/>
    </location>
</feature>
<dbReference type="PANTHER" id="PTHR45839">
    <property type="match status" value="1"/>
</dbReference>
<feature type="domain" description="Acyl-CoA dehydrogenase/oxidase C-terminal" evidence="13">
    <location>
        <begin position="1482"/>
        <end position="1630"/>
    </location>
</feature>
<dbReference type="FunFam" id="2.40.110.10:FF:000002">
    <property type="entry name" value="Acyl-CoA dehydrogenase fadE12"/>
    <property type="match status" value="1"/>
</dbReference>
<evidence type="ECO:0000259" key="13">
    <source>
        <dbReference type="Pfam" id="PF00441"/>
    </source>
</evidence>
<dbReference type="SUPFAM" id="SSF56645">
    <property type="entry name" value="Acyl-CoA dehydrogenase NM domain-like"/>
    <property type="match status" value="1"/>
</dbReference>
<evidence type="ECO:0000259" key="15">
    <source>
        <dbReference type="Pfam" id="PF00862"/>
    </source>
</evidence>
<keyword evidence="10" id="KW-0560">Oxidoreductase</keyword>
<evidence type="ECO:0000256" key="2">
    <source>
        <dbReference type="ARBA" id="ARBA00002595"/>
    </source>
</evidence>
<dbReference type="Pfam" id="PF24861">
    <property type="entry name" value="SUS_N"/>
    <property type="match status" value="1"/>
</dbReference>
<dbReference type="FunFam" id="3.10.450.330:FF:000001">
    <property type="entry name" value="Sucrose synthase"/>
    <property type="match status" value="1"/>
</dbReference>
<dbReference type="Gene3D" id="1.20.120.1230">
    <property type="match status" value="1"/>
</dbReference>
<dbReference type="SUPFAM" id="SSF53756">
    <property type="entry name" value="UDP-Glycosyltransferase/glycogen phosphorylase"/>
    <property type="match status" value="1"/>
</dbReference>
<dbReference type="InterPro" id="IPR001296">
    <property type="entry name" value="Glyco_trans_1"/>
</dbReference>
<dbReference type="GO" id="GO:0016627">
    <property type="term" value="F:oxidoreductase activity, acting on the CH-CH group of donors"/>
    <property type="evidence" value="ECO:0007669"/>
    <property type="project" value="InterPro"/>
</dbReference>
<dbReference type="Gene3D" id="1.10.540.10">
    <property type="entry name" value="Acyl-CoA dehydrogenase/oxidase, N-terminal domain"/>
    <property type="match status" value="1"/>
</dbReference>
<dbReference type="Pfam" id="PF02770">
    <property type="entry name" value="Acyl-CoA_dh_M"/>
    <property type="match status" value="1"/>
</dbReference>
<dbReference type="FunFam" id="3.40.50.2000:FF:000549">
    <property type="entry name" value="Sucrose synthase 3"/>
    <property type="match status" value="1"/>
</dbReference>
<evidence type="ECO:0000256" key="5">
    <source>
        <dbReference type="ARBA" id="ARBA00012540"/>
    </source>
</evidence>
<evidence type="ECO:0000313" key="21">
    <source>
        <dbReference type="Proteomes" id="UP000525078"/>
    </source>
</evidence>
<dbReference type="SUPFAM" id="SSF56112">
    <property type="entry name" value="Protein kinase-like (PK-like)"/>
    <property type="match status" value="1"/>
</dbReference>
<comment type="similarity">
    <text evidence="4">Belongs to the acyl-CoA dehydrogenase family.</text>
</comment>
<keyword evidence="6" id="KW-0285">Flavoprotein</keyword>
<proteinExistence type="inferred from homology"/>
<keyword evidence="9" id="KW-0274">FAD</keyword>
<dbReference type="Gene3D" id="3.90.1200.10">
    <property type="match status" value="1"/>
</dbReference>
<feature type="domain" description="Sucrose synthase N-terminal" evidence="18">
    <location>
        <begin position="23"/>
        <end position="133"/>
    </location>
</feature>
<keyword evidence="7 12" id="KW-0328">Glycosyltransferase</keyword>
<feature type="domain" description="Sucrose synthase first GT-B" evidence="15">
    <location>
        <begin position="278"/>
        <end position="566"/>
    </location>
</feature>
<dbReference type="InterPro" id="IPR006091">
    <property type="entry name" value="Acyl-CoA_Oxase/DH_mid-dom"/>
</dbReference>
<dbReference type="GO" id="GO:0016157">
    <property type="term" value="F:sucrose synthase activity"/>
    <property type="evidence" value="ECO:0007669"/>
    <property type="project" value="UniProtKB-UniRule"/>
</dbReference>
<dbReference type="SUPFAM" id="SSF47203">
    <property type="entry name" value="Acyl-CoA dehydrogenase C-terminal domain-like"/>
    <property type="match status" value="1"/>
</dbReference>
<dbReference type="InterPro" id="IPR037069">
    <property type="entry name" value="AcylCoA_DH/ox_N_sf"/>
</dbReference>
<evidence type="ECO:0000259" key="14">
    <source>
        <dbReference type="Pfam" id="PF00534"/>
    </source>
</evidence>
<evidence type="ECO:0000256" key="11">
    <source>
        <dbReference type="ARBA" id="ARBA00049030"/>
    </source>
</evidence>
<dbReference type="InterPro" id="IPR056736">
    <property type="entry name" value="SUS_EPBD"/>
</dbReference>
<evidence type="ECO:0000256" key="9">
    <source>
        <dbReference type="ARBA" id="ARBA00022827"/>
    </source>
</evidence>
<evidence type="ECO:0000313" key="20">
    <source>
        <dbReference type="EMBL" id="KAF4361487.1"/>
    </source>
</evidence>
<dbReference type="InterPro" id="IPR011009">
    <property type="entry name" value="Kinase-like_dom_sf"/>
</dbReference>
<comment type="cofactor">
    <cofactor evidence="1">
        <name>FAD</name>
        <dbReference type="ChEBI" id="CHEBI:57692"/>
    </cofactor>
</comment>
<dbReference type="InterPro" id="IPR041726">
    <property type="entry name" value="ACAD10_11_N"/>
</dbReference>
<dbReference type="Gene3D" id="3.10.450.330">
    <property type="match status" value="1"/>
</dbReference>
<dbReference type="FunFam" id="1.20.120.1230:FF:000001">
    <property type="entry name" value="Sucrose synthase"/>
    <property type="match status" value="1"/>
</dbReference>
<dbReference type="InterPro" id="IPR056735">
    <property type="entry name" value="SUS_N"/>
</dbReference>
<evidence type="ECO:0000256" key="10">
    <source>
        <dbReference type="ARBA" id="ARBA00023002"/>
    </source>
</evidence>
<comment type="catalytic activity">
    <reaction evidence="11 12">
        <text>an NDP-alpha-D-glucose + D-fructose = a ribonucleoside 5'-diphosphate + sucrose + H(+)</text>
        <dbReference type="Rhea" id="RHEA:16241"/>
        <dbReference type="ChEBI" id="CHEBI:15378"/>
        <dbReference type="ChEBI" id="CHEBI:17992"/>
        <dbReference type="ChEBI" id="CHEBI:37721"/>
        <dbReference type="ChEBI" id="CHEBI:57930"/>
        <dbReference type="ChEBI" id="CHEBI:76533"/>
        <dbReference type="EC" id="2.4.1.13"/>
    </reaction>
</comment>
<dbReference type="InterPro" id="IPR046373">
    <property type="entry name" value="Acyl-CoA_Oxase/DH_mid-dom_sf"/>
</dbReference>
<dbReference type="InterPro" id="IPR000368">
    <property type="entry name" value="Sucrose_synth_GT-B1"/>
</dbReference>
<keyword evidence="8 12" id="KW-0808">Transferase</keyword>
<dbReference type="PANTHER" id="PTHR45839:SF9">
    <property type="entry name" value="SUCROSE SYNTHASE 2"/>
    <property type="match status" value="1"/>
</dbReference>
<name>A0A7J6ESS0_CANSA</name>
<comment type="caution">
    <text evidence="20">The sequence shown here is derived from an EMBL/GenBank/DDBJ whole genome shotgun (WGS) entry which is preliminary data.</text>
</comment>
<dbReference type="Gene3D" id="1.20.140.10">
    <property type="entry name" value="Butyryl-CoA Dehydrogenase, subunit A, domain 3"/>
    <property type="match status" value="1"/>
</dbReference>
<comment type="function">
    <text evidence="2 12">Sucrose-cleaving enzyme that provides UDP-glucose and fructose for various metabolic pathways.</text>
</comment>
<evidence type="ECO:0000259" key="17">
    <source>
        <dbReference type="Pfam" id="PF02770"/>
    </source>
</evidence>
<evidence type="ECO:0000259" key="18">
    <source>
        <dbReference type="Pfam" id="PF24861"/>
    </source>
</evidence>
<dbReference type="EC" id="2.4.1.13" evidence="5 12"/>
<evidence type="ECO:0000256" key="7">
    <source>
        <dbReference type="ARBA" id="ARBA00022676"/>
    </source>
</evidence>
<dbReference type="InterPro" id="IPR009075">
    <property type="entry name" value="AcylCo_DH/oxidase_C"/>
</dbReference>
<feature type="domain" description="Acyl-CoA oxidase/dehydrogenase middle" evidence="17">
    <location>
        <begin position="1369"/>
        <end position="1470"/>
    </location>
</feature>
<accession>A0A7J6ESS0</accession>
<dbReference type="Proteomes" id="UP000525078">
    <property type="component" value="Unassembled WGS sequence"/>
</dbReference>
<evidence type="ECO:0000256" key="6">
    <source>
        <dbReference type="ARBA" id="ARBA00022630"/>
    </source>
</evidence>
<dbReference type="Gene3D" id="2.40.110.10">
    <property type="entry name" value="Butyryl-CoA Dehydrogenase, subunit A, domain 2"/>
    <property type="match status" value="1"/>
</dbReference>
<evidence type="ECO:0000256" key="4">
    <source>
        <dbReference type="ARBA" id="ARBA00009347"/>
    </source>
</evidence>
<evidence type="ECO:0000256" key="8">
    <source>
        <dbReference type="ARBA" id="ARBA00022679"/>
    </source>
</evidence>
<reference evidence="20 21" key="1">
    <citation type="journal article" date="2020" name="bioRxiv">
        <title>Sequence and annotation of 42 cannabis genomes reveals extensive copy number variation in cannabinoid synthesis and pathogen resistance genes.</title>
        <authorList>
            <person name="Mckernan K.J."/>
            <person name="Helbert Y."/>
            <person name="Kane L.T."/>
            <person name="Ebling H."/>
            <person name="Zhang L."/>
            <person name="Liu B."/>
            <person name="Eaton Z."/>
            <person name="Mclaughlin S."/>
            <person name="Kingan S."/>
            <person name="Baybayan P."/>
            <person name="Concepcion G."/>
            <person name="Jordan M."/>
            <person name="Riva A."/>
            <person name="Barbazuk W."/>
            <person name="Harkins T."/>
        </authorList>
    </citation>
    <scope>NUCLEOTIDE SEQUENCE [LARGE SCALE GENOMIC DNA]</scope>
    <source>
        <strain evidence="21">cv. Jamaican Lion 4</strain>
        <tissue evidence="20">Leaf</tissue>
    </source>
</reference>
<dbReference type="Pfam" id="PF00862">
    <property type="entry name" value="GT-B_Sucrose_synth"/>
    <property type="match status" value="1"/>
</dbReference>
<organism evidence="20 21">
    <name type="scientific">Cannabis sativa</name>
    <name type="common">Hemp</name>
    <name type="synonym">Marijuana</name>
    <dbReference type="NCBI Taxonomy" id="3483"/>
    <lineage>
        <taxon>Eukaryota</taxon>
        <taxon>Viridiplantae</taxon>
        <taxon>Streptophyta</taxon>
        <taxon>Embryophyta</taxon>
        <taxon>Tracheophyta</taxon>
        <taxon>Spermatophyta</taxon>
        <taxon>Magnoliopsida</taxon>
        <taxon>eudicotyledons</taxon>
        <taxon>Gunneridae</taxon>
        <taxon>Pentapetalae</taxon>
        <taxon>rosids</taxon>
        <taxon>fabids</taxon>
        <taxon>Rosales</taxon>
        <taxon>Cannabaceae</taxon>
        <taxon>Cannabis</taxon>
    </lineage>
</organism>
<feature type="domain" description="Glycosyl transferase family 1" evidence="14">
    <location>
        <begin position="577"/>
        <end position="742"/>
    </location>
</feature>
<protein>
    <recommendedName>
        <fullName evidence="5 12">Sucrose synthase</fullName>
        <ecNumber evidence="5 12">2.4.1.13</ecNumber>
    </recommendedName>
</protein>
<dbReference type="Pfam" id="PF01636">
    <property type="entry name" value="APH"/>
    <property type="match status" value="1"/>
</dbReference>
<evidence type="ECO:0000259" key="16">
    <source>
        <dbReference type="Pfam" id="PF01636"/>
    </source>
</evidence>
<dbReference type="Pfam" id="PF00534">
    <property type="entry name" value="Glycos_transf_1"/>
    <property type="match status" value="1"/>
</dbReference>
<dbReference type="Gene3D" id="3.40.50.2000">
    <property type="entry name" value="Glycogen Phosphorylase B"/>
    <property type="match status" value="2"/>
</dbReference>
<dbReference type="CDD" id="cd05154">
    <property type="entry name" value="ACAD10_11_N-like"/>
    <property type="match status" value="1"/>
</dbReference>
<gene>
    <name evidence="20" type="ORF">F8388_012947</name>
</gene>
<dbReference type="InterPro" id="IPR036250">
    <property type="entry name" value="AcylCo_DH-like_C"/>
</dbReference>
<evidence type="ECO:0000256" key="1">
    <source>
        <dbReference type="ARBA" id="ARBA00001974"/>
    </source>
</evidence>
<dbReference type="InterPro" id="IPR009100">
    <property type="entry name" value="AcylCoA_DH/oxidase_NM_dom_sf"/>
</dbReference>
<dbReference type="GO" id="GO:0005985">
    <property type="term" value="P:sucrose metabolic process"/>
    <property type="evidence" value="ECO:0007669"/>
    <property type="project" value="InterPro"/>
</dbReference>
<dbReference type="Pfam" id="PF24862">
    <property type="entry name" value="SUS_EPBD"/>
    <property type="match status" value="1"/>
</dbReference>
<dbReference type="InterPro" id="IPR002575">
    <property type="entry name" value="Aminoglycoside_PTrfase"/>
</dbReference>
<dbReference type="GO" id="GO:0050660">
    <property type="term" value="F:flavin adenine dinucleotide binding"/>
    <property type="evidence" value="ECO:0007669"/>
    <property type="project" value="InterPro"/>
</dbReference>
<evidence type="ECO:0000259" key="19">
    <source>
        <dbReference type="Pfam" id="PF24862"/>
    </source>
</evidence>
<sequence>MEKVYTSSSLTYLISLSEEYIIMRERIQDTLAAHRNELVSLLSRYVGQGKAILQSHQLTDELNNIVKEDEGMQKLKDSPFNKVLQSAQEAIVLPPFVCIAIRPRPGVWEYVRVNVYELSVDHLSVAEYLKFREELVEGQKNGNYLLELDLEPFNATFPRPTRSSSIGNGVQFLNRHLSSIMFRNKESLTPLLDFLRAHKHDGRAMMLNDRIQNISKLQSALVRVEEHLSKLPLATPYSEFEFDLQGMGFERGWGDTAQSVSEMVHLLLEILQAPDPSTLETFLGRIPMVFNVVIVSPHGYFGQANVLGLPDTGGQIVYILDQVRAMESEMLLRIQKQGLDIVPKILIVTRLIPDAKGTTCNQRLEKISGTEHTFILRVPFRTEDGILKKWISRFDVWPYLETFAEDVSNEISAELQGVPDLVIGNYSDGNLVATLLSYKLGITQCNIAHALEKTKYPDSDIYWKKYEDKYHFSSQFTADLIAMNNADFIITSTYQEIAGSHNNVGQYESHTAFTLPGLYRVVHGIDVFDPKFNIVSPGADMAIYFPYSEKEKRLTSLHGSIEQLVYGVEQNDEHIGFLSDKTKPIIFSMARLDRVKNLTGLVECYGKSTKLRELVNLVVVGGYMDVNKSRDREEVEEIEKMHSLIEEYKLKGQFRWISAQMNRARNDESYKWMQPAFYEAFGLTVVESMTCGLPTFATCNGGPAEIIEHGVSGFHIDPYHTHQMAHLLIAFFQRCQKEPEHWDTISAAGLKRIYERYTWKIYSERLLTLAGVYGFWKYVSKLERRETRRYLEMFYTLKFRDLTFQKEKMAKRISDLVGRVHPSLDFDRQKLLQYASANVHGFPHSPTTFTLSQFGHGQSNPTYLIEVGSGSSLNRYVLRKKPPGKLLESAHAVEREFQVLQALGAHSQVPVPKVFCLCTDPSVIGTAFYIMEYLEGRIFIDPRLPGVAPESRRELYKATAKALASIHNADVDAMGLGKYGRRDNYCKRQVDRWARQYIASTGKGKPAGNPKMFELIDWLRQHIPLEDSSGAVGGLVHGDFRLDNLVFHPVENRVIGILDWELSTLGNQMCDVAYSSMHYVNDLAVDKSQISEGMELTGIPEGIPSLAEYLAEYCSLTHKPWPAAVWKFYVAFSLFRGASIFAGIYSRWILGNASAGERAQHSGDKANALIDAAWAFINRDYVLPNSPPSSAFVQKNILEPSENASKDQVFSGTGRFVPSEKVMELRNKLIKFMEDHIYPMENEFYRLAQSGSRWTVHPEEERLKELAKKAGLWNLWIPFDSAERAKKLIFGGSNYHSSGGTFNQLLGEGLSNLEYGYLCEIMGRSVWAPQIFNCGAPDTGNMEVLLRYGNKEQQLEWLIPLLEGKIRSGFAMTEPKVASSDATNIECSIKRQGDSYVINGTKWWTSGAMDPRCRLLIVMGKTDFNAANHKQQSMILVDIKTPGVHVKRPLMVFGFDDAPHGHAEVSFENVRVPAKNILLGEGRGFEIAQGRLGPGRLHHCMRLIGSAERGMQLMAQRALSRTVFGKLIAEQGSFLSDLAKCRIELEKARLLVFEAANQLDILGNKRARGTIAMAKVAAPNMALKVLDMAMQVHGAAGLSSDTVLSHLWATARTLRIADGPDEVHLGTIAKLELRKAKL</sequence>